<dbReference type="Gene3D" id="3.40.50.720">
    <property type="entry name" value="NAD(P)-binding Rossmann-like Domain"/>
    <property type="match status" value="1"/>
</dbReference>
<organism evidence="2 3">
    <name type="scientific">Apiospora rasikravindrae</name>
    <dbReference type="NCBI Taxonomy" id="990691"/>
    <lineage>
        <taxon>Eukaryota</taxon>
        <taxon>Fungi</taxon>
        <taxon>Dikarya</taxon>
        <taxon>Ascomycota</taxon>
        <taxon>Pezizomycotina</taxon>
        <taxon>Sordariomycetes</taxon>
        <taxon>Xylariomycetidae</taxon>
        <taxon>Amphisphaeriales</taxon>
        <taxon>Apiosporaceae</taxon>
        <taxon>Apiospora</taxon>
    </lineage>
</organism>
<sequence>MTDTSLGVWAYAVELAKRHQAHGVVRIALNPGNLKSDLFRSQGYAMKIMNSMMLYPVPSGAATQLFAALSPQVSKETSLSGSWGTYENKDPSLAPVLAT</sequence>
<proteinExistence type="predicted"/>
<name>A0ABR1RWW6_9PEZI</name>
<evidence type="ECO:0000256" key="1">
    <source>
        <dbReference type="SAM" id="MobiDB-lite"/>
    </source>
</evidence>
<dbReference type="Proteomes" id="UP001444661">
    <property type="component" value="Unassembled WGS sequence"/>
</dbReference>
<gene>
    <name evidence="2" type="ORF">PG993_013188</name>
</gene>
<feature type="region of interest" description="Disordered" evidence="1">
    <location>
        <begin position="78"/>
        <end position="99"/>
    </location>
</feature>
<reference evidence="2 3" key="1">
    <citation type="submission" date="2023-01" db="EMBL/GenBank/DDBJ databases">
        <title>Analysis of 21 Apiospora genomes using comparative genomics revels a genus with tremendous synthesis potential of carbohydrate active enzymes and secondary metabolites.</title>
        <authorList>
            <person name="Sorensen T."/>
        </authorList>
    </citation>
    <scope>NUCLEOTIDE SEQUENCE [LARGE SCALE GENOMIC DNA]</scope>
    <source>
        <strain evidence="2 3">CBS 33761</strain>
    </source>
</reference>
<comment type="caution">
    <text evidence="2">The sequence shown here is derived from an EMBL/GenBank/DDBJ whole genome shotgun (WGS) entry which is preliminary data.</text>
</comment>
<accession>A0ABR1RWW6</accession>
<evidence type="ECO:0000313" key="2">
    <source>
        <dbReference type="EMBL" id="KAK8022421.1"/>
    </source>
</evidence>
<evidence type="ECO:0000313" key="3">
    <source>
        <dbReference type="Proteomes" id="UP001444661"/>
    </source>
</evidence>
<protein>
    <submittedName>
        <fullName evidence="2">Uncharacterized protein</fullName>
    </submittedName>
</protein>
<keyword evidence="3" id="KW-1185">Reference proteome</keyword>
<dbReference type="EMBL" id="JAQQWK010000012">
    <property type="protein sequence ID" value="KAK8022421.1"/>
    <property type="molecule type" value="Genomic_DNA"/>
</dbReference>